<dbReference type="Gene3D" id="1.10.510.10">
    <property type="entry name" value="Transferase(Phosphotransferase) domain 1"/>
    <property type="match status" value="1"/>
</dbReference>
<keyword evidence="5" id="KW-0418">Kinase</keyword>
<dbReference type="GO" id="GO:0004674">
    <property type="term" value="F:protein serine/threonine kinase activity"/>
    <property type="evidence" value="ECO:0007669"/>
    <property type="project" value="UniProtKB-KW"/>
</dbReference>
<dbReference type="InterPro" id="IPR011009">
    <property type="entry name" value="Kinase-like_dom_sf"/>
</dbReference>
<evidence type="ECO:0000256" key="4">
    <source>
        <dbReference type="ARBA" id="ARBA00022741"/>
    </source>
</evidence>
<evidence type="ECO:0000256" key="3">
    <source>
        <dbReference type="ARBA" id="ARBA00022679"/>
    </source>
</evidence>
<dbReference type="SUPFAM" id="SSF56112">
    <property type="entry name" value="Protein kinase-like (PK-like)"/>
    <property type="match status" value="1"/>
</dbReference>
<proteinExistence type="inferred from homology"/>
<evidence type="ECO:0000256" key="6">
    <source>
        <dbReference type="ARBA" id="ARBA00022840"/>
    </source>
</evidence>
<dbReference type="Proteomes" id="UP001454036">
    <property type="component" value="Unassembled WGS sequence"/>
</dbReference>
<protein>
    <recommendedName>
        <fullName evidence="9">Protein kinase domain-containing protein</fullName>
    </recommendedName>
</protein>
<evidence type="ECO:0000313" key="7">
    <source>
        <dbReference type="EMBL" id="GAA0162878.1"/>
    </source>
</evidence>
<reference evidence="7 8" key="1">
    <citation type="submission" date="2024-01" db="EMBL/GenBank/DDBJ databases">
        <title>The complete chloroplast genome sequence of Lithospermum erythrorhizon: insights into the phylogenetic relationship among Boraginaceae species and the maternal lineages of purple gromwells.</title>
        <authorList>
            <person name="Okada T."/>
            <person name="Watanabe K."/>
        </authorList>
    </citation>
    <scope>NUCLEOTIDE SEQUENCE [LARGE SCALE GENOMIC DNA]</scope>
</reference>
<keyword evidence="8" id="KW-1185">Reference proteome</keyword>
<keyword evidence="2" id="KW-0723">Serine/threonine-protein kinase</keyword>
<name>A0AAV3QGU9_LITER</name>
<comment type="similarity">
    <text evidence="1">Belongs to the protein kinase superfamily. CAMK Ser/Thr protein kinase family. CaMK subfamily.</text>
</comment>
<evidence type="ECO:0000256" key="5">
    <source>
        <dbReference type="ARBA" id="ARBA00022777"/>
    </source>
</evidence>
<sequence length="71" mass="8303">MPPFWGKTKLEIFDSVRSAKLWFHSHLWDQISASAKDLITRMLCVDPSKRFTANEIVSIDQLSGKRRLWVI</sequence>
<dbReference type="PANTHER" id="PTHR24349">
    <property type="entry name" value="SERINE/THREONINE-PROTEIN KINASE"/>
    <property type="match status" value="1"/>
</dbReference>
<keyword evidence="6" id="KW-0067">ATP-binding</keyword>
<organism evidence="7 8">
    <name type="scientific">Lithospermum erythrorhizon</name>
    <name type="common">Purple gromwell</name>
    <name type="synonym">Lithospermum officinale var. erythrorhizon</name>
    <dbReference type="NCBI Taxonomy" id="34254"/>
    <lineage>
        <taxon>Eukaryota</taxon>
        <taxon>Viridiplantae</taxon>
        <taxon>Streptophyta</taxon>
        <taxon>Embryophyta</taxon>
        <taxon>Tracheophyta</taxon>
        <taxon>Spermatophyta</taxon>
        <taxon>Magnoliopsida</taxon>
        <taxon>eudicotyledons</taxon>
        <taxon>Gunneridae</taxon>
        <taxon>Pentapetalae</taxon>
        <taxon>asterids</taxon>
        <taxon>lamiids</taxon>
        <taxon>Boraginales</taxon>
        <taxon>Boraginaceae</taxon>
        <taxon>Boraginoideae</taxon>
        <taxon>Lithospermeae</taxon>
        <taxon>Lithospermum</taxon>
    </lineage>
</organism>
<dbReference type="AlphaFoldDB" id="A0AAV3QGU9"/>
<evidence type="ECO:0000256" key="2">
    <source>
        <dbReference type="ARBA" id="ARBA00022527"/>
    </source>
</evidence>
<evidence type="ECO:0008006" key="9">
    <source>
        <dbReference type="Google" id="ProtNLM"/>
    </source>
</evidence>
<gene>
    <name evidence="7" type="ORF">LIER_18878</name>
</gene>
<keyword evidence="4" id="KW-0547">Nucleotide-binding</keyword>
<keyword evidence="3" id="KW-0808">Transferase</keyword>
<evidence type="ECO:0000256" key="1">
    <source>
        <dbReference type="ARBA" id="ARBA00005354"/>
    </source>
</evidence>
<dbReference type="InterPro" id="IPR050205">
    <property type="entry name" value="CDPK_Ser/Thr_kinases"/>
</dbReference>
<accession>A0AAV3QGU9</accession>
<dbReference type="EMBL" id="BAABME010004581">
    <property type="protein sequence ID" value="GAA0162878.1"/>
    <property type="molecule type" value="Genomic_DNA"/>
</dbReference>
<evidence type="ECO:0000313" key="8">
    <source>
        <dbReference type="Proteomes" id="UP001454036"/>
    </source>
</evidence>
<comment type="caution">
    <text evidence="7">The sequence shown here is derived from an EMBL/GenBank/DDBJ whole genome shotgun (WGS) entry which is preliminary data.</text>
</comment>
<dbReference type="GO" id="GO:0005524">
    <property type="term" value="F:ATP binding"/>
    <property type="evidence" value="ECO:0007669"/>
    <property type="project" value="UniProtKB-KW"/>
</dbReference>